<evidence type="ECO:0000313" key="3">
    <source>
        <dbReference type="Proteomes" id="UP000467124"/>
    </source>
</evidence>
<name>A0A7K2J000_9ACTN</name>
<sequence>MSADGPGQTLFAFVRHWARRTPAGDPKEADRGRIVLVCEAVHSLTERGASATVNAIAHEVGIDQSGVSRLVKGATEDGYLAMEVSRTDGRRREASLTDEGRALLEQAHHWQERVFDRLTEGWSAERRREFHRSMRALMERSRNQET</sequence>
<dbReference type="PANTHER" id="PTHR33164">
    <property type="entry name" value="TRANSCRIPTIONAL REGULATOR, MARR FAMILY"/>
    <property type="match status" value="1"/>
</dbReference>
<evidence type="ECO:0000313" key="2">
    <source>
        <dbReference type="EMBL" id="MYR35580.1"/>
    </source>
</evidence>
<gene>
    <name evidence="2" type="ORF">GTW20_25785</name>
</gene>
<evidence type="ECO:0000259" key="1">
    <source>
        <dbReference type="SMART" id="SM00347"/>
    </source>
</evidence>
<dbReference type="InterPro" id="IPR036388">
    <property type="entry name" value="WH-like_DNA-bd_sf"/>
</dbReference>
<feature type="domain" description="HTH marR-type" evidence="1">
    <location>
        <begin position="26"/>
        <end position="127"/>
    </location>
</feature>
<dbReference type="InterPro" id="IPR036390">
    <property type="entry name" value="WH_DNA-bd_sf"/>
</dbReference>
<dbReference type="PANTHER" id="PTHR33164:SF57">
    <property type="entry name" value="MARR-FAMILY TRANSCRIPTIONAL REGULATOR"/>
    <property type="match status" value="1"/>
</dbReference>
<dbReference type="SMART" id="SM00347">
    <property type="entry name" value="HTH_MARR"/>
    <property type="match status" value="1"/>
</dbReference>
<proteinExistence type="predicted"/>
<dbReference type="SUPFAM" id="SSF46785">
    <property type="entry name" value="Winged helix' DNA-binding domain"/>
    <property type="match status" value="1"/>
</dbReference>
<dbReference type="Proteomes" id="UP000467124">
    <property type="component" value="Unassembled WGS sequence"/>
</dbReference>
<organism evidence="2 3">
    <name type="scientific">Nocardiopsis alba</name>
    <dbReference type="NCBI Taxonomy" id="53437"/>
    <lineage>
        <taxon>Bacteria</taxon>
        <taxon>Bacillati</taxon>
        <taxon>Actinomycetota</taxon>
        <taxon>Actinomycetes</taxon>
        <taxon>Streptosporangiales</taxon>
        <taxon>Nocardiopsidaceae</taxon>
        <taxon>Nocardiopsis</taxon>
    </lineage>
</organism>
<dbReference type="InterPro" id="IPR000835">
    <property type="entry name" value="HTH_MarR-typ"/>
</dbReference>
<reference evidence="2 3" key="1">
    <citation type="journal article" date="2019" name="Nat. Commun.">
        <title>The antimicrobial potential of Streptomyces from insect microbiomes.</title>
        <authorList>
            <person name="Chevrette M.G."/>
            <person name="Carlson C.M."/>
            <person name="Ortega H.E."/>
            <person name="Thomas C."/>
            <person name="Ananiev G.E."/>
            <person name="Barns K.J."/>
            <person name="Book A.J."/>
            <person name="Cagnazzo J."/>
            <person name="Carlos C."/>
            <person name="Flanigan W."/>
            <person name="Grubbs K.J."/>
            <person name="Horn H.A."/>
            <person name="Hoffmann F.M."/>
            <person name="Klassen J.L."/>
            <person name="Knack J.J."/>
            <person name="Lewin G.R."/>
            <person name="McDonald B.R."/>
            <person name="Muller L."/>
            <person name="Melo W.G.P."/>
            <person name="Pinto-Tomas A.A."/>
            <person name="Schmitz A."/>
            <person name="Wendt-Pienkowski E."/>
            <person name="Wildman S."/>
            <person name="Zhao M."/>
            <person name="Zhang F."/>
            <person name="Bugni T.S."/>
            <person name="Andes D.R."/>
            <person name="Pupo M.T."/>
            <person name="Currie C.R."/>
        </authorList>
    </citation>
    <scope>NUCLEOTIDE SEQUENCE [LARGE SCALE GENOMIC DNA]</scope>
    <source>
        <strain evidence="2 3">SID5840</strain>
    </source>
</reference>
<dbReference type="EMBL" id="WWHY01000001">
    <property type="protein sequence ID" value="MYR35580.1"/>
    <property type="molecule type" value="Genomic_DNA"/>
</dbReference>
<dbReference type="Gene3D" id="1.10.10.10">
    <property type="entry name" value="Winged helix-like DNA-binding domain superfamily/Winged helix DNA-binding domain"/>
    <property type="match status" value="1"/>
</dbReference>
<accession>A0A7K2J000</accession>
<dbReference type="GO" id="GO:0006950">
    <property type="term" value="P:response to stress"/>
    <property type="evidence" value="ECO:0007669"/>
    <property type="project" value="TreeGrafter"/>
</dbReference>
<dbReference type="Pfam" id="PF12802">
    <property type="entry name" value="MarR_2"/>
    <property type="match status" value="1"/>
</dbReference>
<dbReference type="GO" id="GO:0003700">
    <property type="term" value="F:DNA-binding transcription factor activity"/>
    <property type="evidence" value="ECO:0007669"/>
    <property type="project" value="InterPro"/>
</dbReference>
<dbReference type="AlphaFoldDB" id="A0A7K2J000"/>
<dbReference type="RefSeq" id="WP_161112187.1">
    <property type="nucleotide sequence ID" value="NZ_WWHY01000001.1"/>
</dbReference>
<comment type="caution">
    <text evidence="2">The sequence shown here is derived from an EMBL/GenBank/DDBJ whole genome shotgun (WGS) entry which is preliminary data.</text>
</comment>
<protein>
    <submittedName>
        <fullName evidence="2">MarR family transcriptional regulator</fullName>
    </submittedName>
</protein>
<dbReference type="InterPro" id="IPR039422">
    <property type="entry name" value="MarR/SlyA-like"/>
</dbReference>